<proteinExistence type="predicted"/>
<dbReference type="PROSITE" id="PS50076">
    <property type="entry name" value="DNAJ_2"/>
    <property type="match status" value="1"/>
</dbReference>
<feature type="coiled-coil region" evidence="1">
    <location>
        <begin position="179"/>
        <end position="214"/>
    </location>
</feature>
<dbReference type="RefSeq" id="XP_014157740.1">
    <property type="nucleotide sequence ID" value="XM_014302265.1"/>
</dbReference>
<dbReference type="SUPFAM" id="SSF46565">
    <property type="entry name" value="Chaperone J-domain"/>
    <property type="match status" value="1"/>
</dbReference>
<dbReference type="SMART" id="SM00271">
    <property type="entry name" value="DnaJ"/>
    <property type="match status" value="1"/>
</dbReference>
<dbReference type="InterPro" id="IPR001623">
    <property type="entry name" value="DnaJ_domain"/>
</dbReference>
<evidence type="ECO:0000256" key="1">
    <source>
        <dbReference type="SAM" id="Coils"/>
    </source>
</evidence>
<dbReference type="EMBL" id="KQ241806">
    <property type="protein sequence ID" value="KNC83838.1"/>
    <property type="molecule type" value="Genomic_DNA"/>
</dbReference>
<evidence type="ECO:0000313" key="5">
    <source>
        <dbReference type="Proteomes" id="UP000054560"/>
    </source>
</evidence>
<dbReference type="InterPro" id="IPR036869">
    <property type="entry name" value="J_dom_sf"/>
</dbReference>
<keyword evidence="5" id="KW-1185">Reference proteome</keyword>
<reference evidence="4 5" key="1">
    <citation type="submission" date="2011-02" db="EMBL/GenBank/DDBJ databases">
        <title>The Genome Sequence of Sphaeroforma arctica JP610.</title>
        <authorList>
            <consortium name="The Broad Institute Genome Sequencing Platform"/>
            <person name="Russ C."/>
            <person name="Cuomo C."/>
            <person name="Young S.K."/>
            <person name="Zeng Q."/>
            <person name="Gargeya S."/>
            <person name="Alvarado L."/>
            <person name="Berlin A."/>
            <person name="Chapman S.B."/>
            <person name="Chen Z."/>
            <person name="Freedman E."/>
            <person name="Gellesch M."/>
            <person name="Goldberg J."/>
            <person name="Griggs A."/>
            <person name="Gujja S."/>
            <person name="Heilman E."/>
            <person name="Heiman D."/>
            <person name="Howarth C."/>
            <person name="Mehta T."/>
            <person name="Neiman D."/>
            <person name="Pearson M."/>
            <person name="Roberts A."/>
            <person name="Saif S."/>
            <person name="Shea T."/>
            <person name="Shenoy N."/>
            <person name="Sisk P."/>
            <person name="Stolte C."/>
            <person name="Sykes S."/>
            <person name="White J."/>
            <person name="Yandava C."/>
            <person name="Burger G."/>
            <person name="Gray M.W."/>
            <person name="Holland P.W.H."/>
            <person name="King N."/>
            <person name="Lang F.B.F."/>
            <person name="Roger A.J."/>
            <person name="Ruiz-Trillo I."/>
            <person name="Haas B."/>
            <person name="Nusbaum C."/>
            <person name="Birren B."/>
        </authorList>
    </citation>
    <scope>NUCLEOTIDE SEQUENCE [LARGE SCALE GENOMIC DNA]</scope>
    <source>
        <strain evidence="4 5">JP610</strain>
    </source>
</reference>
<organism evidence="4 5">
    <name type="scientific">Sphaeroforma arctica JP610</name>
    <dbReference type="NCBI Taxonomy" id="667725"/>
    <lineage>
        <taxon>Eukaryota</taxon>
        <taxon>Ichthyosporea</taxon>
        <taxon>Ichthyophonida</taxon>
        <taxon>Sphaeroforma</taxon>
    </lineage>
</organism>
<feature type="transmembrane region" description="Helical" evidence="2">
    <location>
        <begin position="144"/>
        <end position="168"/>
    </location>
</feature>
<name>A0A0L0G6I0_9EUKA</name>
<dbReference type="GeneID" id="25904424"/>
<dbReference type="OrthoDB" id="445556at2759"/>
<dbReference type="Gene3D" id="1.10.287.110">
    <property type="entry name" value="DnaJ domain"/>
    <property type="match status" value="1"/>
</dbReference>
<feature type="domain" description="J" evidence="3">
    <location>
        <begin position="40"/>
        <end position="109"/>
    </location>
</feature>
<evidence type="ECO:0000259" key="3">
    <source>
        <dbReference type="PROSITE" id="PS50076"/>
    </source>
</evidence>
<keyword evidence="2" id="KW-0472">Membrane</keyword>
<keyword evidence="2" id="KW-1133">Transmembrane helix</keyword>
<dbReference type="PRINTS" id="PR00625">
    <property type="entry name" value="JDOMAIN"/>
</dbReference>
<gene>
    <name evidence="4" type="ORF">SARC_03920</name>
</gene>
<evidence type="ECO:0000313" key="4">
    <source>
        <dbReference type="EMBL" id="KNC83838.1"/>
    </source>
</evidence>
<dbReference type="AlphaFoldDB" id="A0A0L0G6I0"/>
<evidence type="ECO:0000256" key="2">
    <source>
        <dbReference type="SAM" id="Phobius"/>
    </source>
</evidence>
<protein>
    <recommendedName>
        <fullName evidence="3">J domain-containing protein</fullName>
    </recommendedName>
</protein>
<keyword evidence="1" id="KW-0175">Coiled coil</keyword>
<dbReference type="Proteomes" id="UP000054560">
    <property type="component" value="Unassembled WGS sequence"/>
</dbReference>
<dbReference type="Pfam" id="PF00226">
    <property type="entry name" value="DnaJ"/>
    <property type="match status" value="1"/>
</dbReference>
<accession>A0A0L0G6I0</accession>
<dbReference type="STRING" id="667725.A0A0L0G6I0"/>
<dbReference type="CDD" id="cd06257">
    <property type="entry name" value="DnaJ"/>
    <property type="match status" value="1"/>
</dbReference>
<dbReference type="PANTHER" id="PTHR44825:SF1">
    <property type="entry name" value="DNAJ HOMOLOG SUBFAMILY C MEMBER 4"/>
    <property type="match status" value="1"/>
</dbReference>
<sequence length="217" mass="25019">MHAANMLTTRCGLLKTCVVEIAVIGRWPKRQIRTVAFPGSYYETLGISDKATEKEIKDRYLALSRQLHPDLHMYHNFQGSRTTSQYDLVRSAYEVLGTPLSRRSYDQKLHDMRYRGATTRSGFQRPQEAAHPSVDFNRTTFSKLAFALVGCLSIMALGAALQSAWLRIDPMEAKLRRQRERMKENEASWITRLKELEQDKQRSLQHEKRKLESTASA</sequence>
<dbReference type="PANTHER" id="PTHR44825">
    <property type="match status" value="1"/>
</dbReference>
<keyword evidence="2" id="KW-0812">Transmembrane</keyword>
<dbReference type="InterPro" id="IPR052763">
    <property type="entry name" value="DnaJ_C4"/>
</dbReference>